<dbReference type="AlphaFoldDB" id="A0AAE4Y9W3"/>
<evidence type="ECO:0000256" key="1">
    <source>
        <dbReference type="SAM" id="SignalP"/>
    </source>
</evidence>
<keyword evidence="1" id="KW-0732">Signal</keyword>
<keyword evidence="3" id="KW-1185">Reference proteome</keyword>
<dbReference type="InterPro" id="IPR007497">
    <property type="entry name" value="SIMPL/DUF541"/>
</dbReference>
<reference evidence="2" key="1">
    <citation type="submission" date="2020-01" db="EMBL/GenBank/DDBJ databases">
        <authorList>
            <person name="Chen W.-M."/>
        </authorList>
    </citation>
    <scope>NUCLEOTIDE SEQUENCE</scope>
    <source>
        <strain evidence="2">CYK-10</strain>
    </source>
</reference>
<feature type="signal peptide" evidence="1">
    <location>
        <begin position="1"/>
        <end position="21"/>
    </location>
</feature>
<evidence type="ECO:0000313" key="3">
    <source>
        <dbReference type="Proteomes" id="UP001193501"/>
    </source>
</evidence>
<dbReference type="GO" id="GO:0006974">
    <property type="term" value="P:DNA damage response"/>
    <property type="evidence" value="ECO:0007669"/>
    <property type="project" value="TreeGrafter"/>
</dbReference>
<feature type="chain" id="PRO_5042146890" evidence="1">
    <location>
        <begin position="22"/>
        <end position="227"/>
    </location>
</feature>
<dbReference type="Proteomes" id="UP001193501">
    <property type="component" value="Unassembled WGS sequence"/>
</dbReference>
<sequence length="227" mass="22809">MRILLPAVLMAGLMAPLAALADAGTISVTGHGTVAVVPDMATLNIGVTSSGDTAAAALAANNEALGAVIGRLIAAKISDRDMQSSNLSLNPNWVMTADGLGQEIKGYVASNQLTVRIRDLASVGAVLDAAVADRANTLNGLSFGLADDAEEQDAAKKAAVADAMARAKLLAEAAGAKLGPIVSITEGGGYMPPMPMATFKADAAAVPVLAGEIGVMSDVTITWELAQ</sequence>
<dbReference type="InterPro" id="IPR052022">
    <property type="entry name" value="26kDa_periplasmic_antigen"/>
</dbReference>
<dbReference type="PANTHER" id="PTHR34387">
    <property type="entry name" value="SLR1258 PROTEIN"/>
    <property type="match status" value="1"/>
</dbReference>
<evidence type="ECO:0000313" key="2">
    <source>
        <dbReference type="EMBL" id="NBZ87797.1"/>
    </source>
</evidence>
<gene>
    <name evidence="2" type="ORF">GV832_09425</name>
</gene>
<accession>A0AAE4Y9W3</accession>
<dbReference type="EMBL" id="JAABNR010000007">
    <property type="protein sequence ID" value="NBZ87797.1"/>
    <property type="molecule type" value="Genomic_DNA"/>
</dbReference>
<protein>
    <submittedName>
        <fullName evidence="2">DUF541 domain-containing protein</fullName>
    </submittedName>
</protein>
<dbReference type="RefSeq" id="WP_168774604.1">
    <property type="nucleotide sequence ID" value="NZ_JAABNR010000007.1"/>
</dbReference>
<dbReference type="Gene3D" id="3.30.70.2970">
    <property type="entry name" value="Protein of unknown function (DUF541), domain 2"/>
    <property type="match status" value="1"/>
</dbReference>
<proteinExistence type="predicted"/>
<dbReference type="PANTHER" id="PTHR34387:SF1">
    <property type="entry name" value="PERIPLASMIC IMMUNOGENIC PROTEIN"/>
    <property type="match status" value="1"/>
</dbReference>
<organism evidence="2 3">
    <name type="scientific">Stagnihabitans tardus</name>
    <dbReference type="NCBI Taxonomy" id="2699202"/>
    <lineage>
        <taxon>Bacteria</taxon>
        <taxon>Pseudomonadati</taxon>
        <taxon>Pseudomonadota</taxon>
        <taxon>Alphaproteobacteria</taxon>
        <taxon>Rhodobacterales</taxon>
        <taxon>Paracoccaceae</taxon>
        <taxon>Stagnihabitans</taxon>
    </lineage>
</organism>
<dbReference type="Gene3D" id="3.30.110.170">
    <property type="entry name" value="Protein of unknown function (DUF541), domain 1"/>
    <property type="match status" value="1"/>
</dbReference>
<comment type="caution">
    <text evidence="2">The sequence shown here is derived from an EMBL/GenBank/DDBJ whole genome shotgun (WGS) entry which is preliminary data.</text>
</comment>
<name>A0AAE4Y9W3_9RHOB</name>
<dbReference type="Pfam" id="PF04402">
    <property type="entry name" value="SIMPL"/>
    <property type="match status" value="1"/>
</dbReference>